<gene>
    <name evidence="1" type="ORF">BDK51DRAFT_34480</name>
</gene>
<sequence length="162" mass="17987">MLHGCSRTRRSWPHRRSAPSRTVAGDKYLLGAWCGRYAVSIAQACDRVNFDKGMLFTLKEMRDASTLVMQFLGTGCDLLAPLTEFKVQLSVYVETGRMEMVKRCPGADCVYYKALTPFGLAGRHGSGIPSGPFWLWREEGKEGGTGVTDEVALPVVQRPQRL</sequence>
<evidence type="ECO:0000313" key="1">
    <source>
        <dbReference type="EMBL" id="RKO85524.1"/>
    </source>
</evidence>
<dbReference type="Proteomes" id="UP000269721">
    <property type="component" value="Unassembled WGS sequence"/>
</dbReference>
<organism evidence="1 2">
    <name type="scientific">Blyttiomyces helicus</name>
    <dbReference type="NCBI Taxonomy" id="388810"/>
    <lineage>
        <taxon>Eukaryota</taxon>
        <taxon>Fungi</taxon>
        <taxon>Fungi incertae sedis</taxon>
        <taxon>Chytridiomycota</taxon>
        <taxon>Chytridiomycota incertae sedis</taxon>
        <taxon>Chytridiomycetes</taxon>
        <taxon>Chytridiomycetes incertae sedis</taxon>
        <taxon>Blyttiomyces</taxon>
    </lineage>
</organism>
<dbReference type="EMBL" id="KZ998994">
    <property type="protein sequence ID" value="RKO85524.1"/>
    <property type="molecule type" value="Genomic_DNA"/>
</dbReference>
<dbReference type="AlphaFoldDB" id="A0A4P9W0C3"/>
<name>A0A4P9W0C3_9FUNG</name>
<accession>A0A4P9W0C3</accession>
<evidence type="ECO:0000313" key="2">
    <source>
        <dbReference type="Proteomes" id="UP000269721"/>
    </source>
</evidence>
<reference evidence="2" key="1">
    <citation type="journal article" date="2018" name="Nat. Microbiol.">
        <title>Leveraging single-cell genomics to expand the fungal tree of life.</title>
        <authorList>
            <person name="Ahrendt S.R."/>
            <person name="Quandt C.A."/>
            <person name="Ciobanu D."/>
            <person name="Clum A."/>
            <person name="Salamov A."/>
            <person name="Andreopoulos B."/>
            <person name="Cheng J.F."/>
            <person name="Woyke T."/>
            <person name="Pelin A."/>
            <person name="Henrissat B."/>
            <person name="Reynolds N.K."/>
            <person name="Benny G.L."/>
            <person name="Smith M.E."/>
            <person name="James T.Y."/>
            <person name="Grigoriev I.V."/>
        </authorList>
    </citation>
    <scope>NUCLEOTIDE SEQUENCE [LARGE SCALE GENOMIC DNA]</scope>
</reference>
<protein>
    <submittedName>
        <fullName evidence="1">Uncharacterized protein</fullName>
    </submittedName>
</protein>
<keyword evidence="2" id="KW-1185">Reference proteome</keyword>
<proteinExistence type="predicted"/>